<dbReference type="EMBL" id="UINC01034060">
    <property type="protein sequence ID" value="SVB24304.1"/>
    <property type="molecule type" value="Genomic_DNA"/>
</dbReference>
<dbReference type="GO" id="GO:0006508">
    <property type="term" value="P:proteolysis"/>
    <property type="evidence" value="ECO:0007669"/>
    <property type="project" value="InterPro"/>
</dbReference>
<evidence type="ECO:0008006" key="2">
    <source>
        <dbReference type="Google" id="ProtNLM"/>
    </source>
</evidence>
<dbReference type="Pfam" id="PF01244">
    <property type="entry name" value="Peptidase_M19"/>
    <property type="match status" value="1"/>
</dbReference>
<dbReference type="InterPro" id="IPR008257">
    <property type="entry name" value="Pept_M19"/>
</dbReference>
<name>A0A382CEL4_9ZZZZ</name>
<dbReference type="AlphaFoldDB" id="A0A382CEL4"/>
<feature type="non-terminal residue" evidence="1">
    <location>
        <position position="1"/>
    </location>
</feature>
<proteinExistence type="predicted"/>
<accession>A0A382CEL4</accession>
<dbReference type="InterPro" id="IPR032466">
    <property type="entry name" value="Metal_Hydrolase"/>
</dbReference>
<dbReference type="Gene3D" id="3.20.20.140">
    <property type="entry name" value="Metal-dependent hydrolases"/>
    <property type="match status" value="1"/>
</dbReference>
<protein>
    <recommendedName>
        <fullName evidence="2">Membrane dipeptidase</fullName>
    </recommendedName>
</protein>
<organism evidence="1">
    <name type="scientific">marine metagenome</name>
    <dbReference type="NCBI Taxonomy" id="408172"/>
    <lineage>
        <taxon>unclassified sequences</taxon>
        <taxon>metagenomes</taxon>
        <taxon>ecological metagenomes</taxon>
    </lineage>
</organism>
<dbReference type="SUPFAM" id="SSF51556">
    <property type="entry name" value="Metallo-dependent hydrolases"/>
    <property type="match status" value="1"/>
</dbReference>
<gene>
    <name evidence="1" type="ORF">METZ01_LOCUS177158</name>
</gene>
<reference evidence="1" key="1">
    <citation type="submission" date="2018-05" db="EMBL/GenBank/DDBJ databases">
        <authorList>
            <person name="Lanie J.A."/>
            <person name="Ng W.-L."/>
            <person name="Kazmierczak K.M."/>
            <person name="Andrzejewski T.M."/>
            <person name="Davidsen T.M."/>
            <person name="Wayne K.J."/>
            <person name="Tettelin H."/>
            <person name="Glass J.I."/>
            <person name="Rusch D."/>
            <person name="Podicherti R."/>
            <person name="Tsui H.-C.T."/>
            <person name="Winkler M.E."/>
        </authorList>
    </citation>
    <scope>NUCLEOTIDE SEQUENCE</scope>
</reference>
<sequence>NVTLELVRRGYTEEEIGKLWSGNLLRVLDEVQRVAREIQSGE</sequence>
<evidence type="ECO:0000313" key="1">
    <source>
        <dbReference type="EMBL" id="SVB24304.1"/>
    </source>
</evidence>
<dbReference type="GO" id="GO:0070573">
    <property type="term" value="F:metallodipeptidase activity"/>
    <property type="evidence" value="ECO:0007669"/>
    <property type="project" value="InterPro"/>
</dbReference>
<dbReference type="PROSITE" id="PS51365">
    <property type="entry name" value="RENAL_DIPEPTIDASE_2"/>
    <property type="match status" value="1"/>
</dbReference>